<name>A0A0D2X1X6_CAPO3</name>
<dbReference type="GO" id="GO:0004740">
    <property type="term" value="F:pyruvate dehydrogenase (acetyl-transferring) kinase activity"/>
    <property type="evidence" value="ECO:0007669"/>
    <property type="project" value="UniProtKB-EC"/>
</dbReference>
<evidence type="ECO:0000256" key="4">
    <source>
        <dbReference type="ARBA" id="ARBA00022777"/>
    </source>
</evidence>
<dbReference type="SMART" id="SM00387">
    <property type="entry name" value="HATPase_c"/>
    <property type="match status" value="1"/>
</dbReference>
<dbReference type="InterPro" id="IPR039028">
    <property type="entry name" value="BCKD/PDK"/>
</dbReference>
<dbReference type="PROSITE" id="PS50109">
    <property type="entry name" value="HIS_KIN"/>
    <property type="match status" value="1"/>
</dbReference>
<keyword evidence="3 8" id="KW-0547">Nucleotide-binding</keyword>
<dbReference type="InterPro" id="IPR005467">
    <property type="entry name" value="His_kinase_dom"/>
</dbReference>
<dbReference type="PRINTS" id="PR00344">
    <property type="entry name" value="BCTRLSENSOR"/>
</dbReference>
<dbReference type="EC" id="2.7.11.-" evidence="8"/>
<dbReference type="GO" id="GO:0005759">
    <property type="term" value="C:mitochondrial matrix"/>
    <property type="evidence" value="ECO:0007669"/>
    <property type="project" value="UniProtKB-SubCell"/>
</dbReference>
<dbReference type="SUPFAM" id="SSF69012">
    <property type="entry name" value="alpha-ketoacid dehydrogenase kinase, N-terminal domain"/>
    <property type="match status" value="1"/>
</dbReference>
<evidence type="ECO:0000256" key="3">
    <source>
        <dbReference type="ARBA" id="ARBA00022741"/>
    </source>
</evidence>
<evidence type="ECO:0000259" key="10">
    <source>
        <dbReference type="PROSITE" id="PS50109"/>
    </source>
</evidence>
<evidence type="ECO:0000256" key="2">
    <source>
        <dbReference type="ARBA" id="ARBA00022679"/>
    </source>
</evidence>
<comment type="subcellular location">
    <subcellularLocation>
        <location evidence="8">Mitochondrion matrix</location>
    </subcellularLocation>
</comment>
<protein>
    <recommendedName>
        <fullName evidence="8">Protein-serine/threonine kinase</fullName>
        <ecNumber evidence="8">2.7.11.-</ecNumber>
    </recommendedName>
</protein>
<comment type="similarity">
    <text evidence="1 8">Belongs to the PDK/BCKDK protein kinase family.</text>
</comment>
<dbReference type="EMBL" id="KE346362">
    <property type="protein sequence ID" value="KJE91574.1"/>
    <property type="molecule type" value="Genomic_DNA"/>
</dbReference>
<keyword evidence="12" id="KW-1185">Reference proteome</keyword>
<evidence type="ECO:0000256" key="1">
    <source>
        <dbReference type="ARBA" id="ARBA00006155"/>
    </source>
</evidence>
<accession>A0A0D2X1X6</accession>
<evidence type="ECO:0000313" key="12">
    <source>
        <dbReference type="Proteomes" id="UP000008743"/>
    </source>
</evidence>
<keyword evidence="5 8" id="KW-0067">ATP-binding</keyword>
<gene>
    <name evidence="11" type="ORF">CAOG_002699</name>
</gene>
<feature type="domain" description="Histidine kinase" evidence="10">
    <location>
        <begin position="362"/>
        <end position="491"/>
    </location>
</feature>
<dbReference type="Pfam" id="PF10436">
    <property type="entry name" value="BCDHK_Adom3"/>
    <property type="match status" value="1"/>
</dbReference>
<dbReference type="InterPro" id="IPR036890">
    <property type="entry name" value="HATPase_C_sf"/>
</dbReference>
<proteinExistence type="inferred from homology"/>
<evidence type="ECO:0000313" key="11">
    <source>
        <dbReference type="EMBL" id="KJE91574.1"/>
    </source>
</evidence>
<dbReference type="Gene3D" id="3.30.565.10">
    <property type="entry name" value="Histidine kinase-like ATPase, C-terminal domain"/>
    <property type="match status" value="1"/>
</dbReference>
<dbReference type="CDD" id="cd16929">
    <property type="entry name" value="HATPase_PDK-like"/>
    <property type="match status" value="1"/>
</dbReference>
<reference evidence="12" key="1">
    <citation type="submission" date="2011-02" db="EMBL/GenBank/DDBJ databases">
        <title>The Genome Sequence of Capsaspora owczarzaki ATCC 30864.</title>
        <authorList>
            <person name="Russ C."/>
            <person name="Cuomo C."/>
            <person name="Burger G."/>
            <person name="Gray M.W."/>
            <person name="Holland P.W.H."/>
            <person name="King N."/>
            <person name="Lang F.B.F."/>
            <person name="Roger A.J."/>
            <person name="Ruiz-Trillo I."/>
            <person name="Young S.K."/>
            <person name="Zeng Q."/>
            <person name="Gargeya S."/>
            <person name="Alvarado L."/>
            <person name="Berlin A."/>
            <person name="Chapman S.B."/>
            <person name="Chen Z."/>
            <person name="Freedman E."/>
            <person name="Gellesch M."/>
            <person name="Goldberg J."/>
            <person name="Griggs A."/>
            <person name="Gujja S."/>
            <person name="Heilman E."/>
            <person name="Heiman D."/>
            <person name="Howarth C."/>
            <person name="Mehta T."/>
            <person name="Neiman D."/>
            <person name="Pearson M."/>
            <person name="Roberts A."/>
            <person name="Saif S."/>
            <person name="Shea T."/>
            <person name="Shenoy N."/>
            <person name="Sisk P."/>
            <person name="Stolte C."/>
            <person name="Sykes S."/>
            <person name="White J."/>
            <person name="Yandava C."/>
            <person name="Haas B."/>
            <person name="Nusbaum C."/>
            <person name="Birren B."/>
        </authorList>
    </citation>
    <scope>NUCLEOTIDE SEQUENCE</scope>
    <source>
        <strain evidence="12">ATCC 30864</strain>
    </source>
</reference>
<dbReference type="PANTHER" id="PTHR11947">
    <property type="entry name" value="PYRUVATE DEHYDROGENASE KINASE"/>
    <property type="match status" value="1"/>
</dbReference>
<evidence type="ECO:0000256" key="6">
    <source>
        <dbReference type="ARBA" id="ARBA00023128"/>
    </source>
</evidence>
<dbReference type="Pfam" id="PF02518">
    <property type="entry name" value="HATPase_c"/>
    <property type="match status" value="1"/>
</dbReference>
<dbReference type="STRING" id="595528.A0A0D2X1X6"/>
<dbReference type="AlphaFoldDB" id="A0A0D2X1X6"/>
<organism evidence="11 12">
    <name type="scientific">Capsaspora owczarzaki (strain ATCC 30864)</name>
    <dbReference type="NCBI Taxonomy" id="595528"/>
    <lineage>
        <taxon>Eukaryota</taxon>
        <taxon>Filasterea</taxon>
        <taxon>Capsaspora</taxon>
    </lineage>
</organism>
<dbReference type="GO" id="GO:0005524">
    <property type="term" value="F:ATP binding"/>
    <property type="evidence" value="ECO:0007669"/>
    <property type="project" value="UniProtKB-UniRule"/>
</dbReference>
<evidence type="ECO:0000256" key="5">
    <source>
        <dbReference type="ARBA" id="ARBA00022840"/>
    </source>
</evidence>
<dbReference type="Gene3D" id="1.20.140.20">
    <property type="entry name" value="Alpha-ketoacid/pyruvate dehydrogenase kinase, N-terminal domain"/>
    <property type="match status" value="1"/>
</dbReference>
<keyword evidence="6 8" id="KW-0496">Mitochondrion</keyword>
<sequence length="577" mass="62555">MLQLCASRQCSSYLSLAAAAPVVTACAVSVRSMSSSILSNRHSNSDARLGAVQQPHYQRSGSSVRSFTLPAATATDAASAPSSAAGAAAGGAATAAAPLYSPLSVTGSVTPTPATADALSRWAQYKQTPISIARFAEFGRQRDVETAVRSVAFLRNELPVRLAHMTKEIESLPEKLLGQQSVGRVHGWYIKSFEDLLNFPIEESIATASNKADAEHYVKSFTEVIRNIHRRHAPVVTTMAQGILALKEAYGSDAYDRNIQYFLDRFYMSRIGIRMLIAQHCEVFGDDPALNPPRKGWVGVIDEKCNVRQIADDAAQNARFLCDQHYFASPEVEVINPRASRASSAAGGPVSVAEDVCFPYVPSHLYHMLFELLKNSMRAVVEHHGPDATTLPKVRVRIMKGEEDLTIKISDEGGGIPRSGMPHLFTYFYTTASPPELEANSSADMNHAPLAGFGYGLPLSRLYARYFGGDLHLISMEGHGTDAYIYLKVAAHEAGEVLPSYSGQPMRHKPRPSGTSPSSSHVAAAMNAPGSSFGNPDWMQSQIMRSLYTSAKNRGHAPKMPWMYMDHIYGGGASTGR</sequence>
<keyword evidence="4 8" id="KW-0418">Kinase</keyword>
<dbReference type="PhylomeDB" id="A0A0D2X1X6"/>
<dbReference type="InterPro" id="IPR018955">
    <property type="entry name" value="BCDHK/PDK_N"/>
</dbReference>
<comment type="catalytic activity">
    <reaction evidence="7">
        <text>L-seryl-[pyruvate dehydrogenase E1 alpha subunit] + ATP = O-phospho-L-seryl-[pyruvate dehydrogenase E1 alpha subunit] + ADP + H(+)</text>
        <dbReference type="Rhea" id="RHEA:23052"/>
        <dbReference type="Rhea" id="RHEA-COMP:13689"/>
        <dbReference type="Rhea" id="RHEA-COMP:13690"/>
        <dbReference type="ChEBI" id="CHEBI:15378"/>
        <dbReference type="ChEBI" id="CHEBI:29999"/>
        <dbReference type="ChEBI" id="CHEBI:30616"/>
        <dbReference type="ChEBI" id="CHEBI:83421"/>
        <dbReference type="ChEBI" id="CHEBI:456216"/>
        <dbReference type="EC" id="2.7.11.2"/>
    </reaction>
</comment>
<dbReference type="InterPro" id="IPR036784">
    <property type="entry name" value="AK/P_DHK_N_sf"/>
</dbReference>
<evidence type="ECO:0000256" key="9">
    <source>
        <dbReference type="SAM" id="MobiDB-lite"/>
    </source>
</evidence>
<keyword evidence="11" id="KW-0670">Pyruvate</keyword>
<dbReference type="SMR" id="A0A0D2X1X6"/>
<dbReference type="RefSeq" id="XP_004349449.2">
    <property type="nucleotide sequence ID" value="XM_004349399.2"/>
</dbReference>
<dbReference type="InterPro" id="IPR003594">
    <property type="entry name" value="HATPase_dom"/>
</dbReference>
<dbReference type="FunCoup" id="A0A0D2X1X6">
    <property type="interactions" value="377"/>
</dbReference>
<evidence type="ECO:0000256" key="8">
    <source>
        <dbReference type="RuleBase" id="RU366032"/>
    </source>
</evidence>
<dbReference type="SUPFAM" id="SSF55874">
    <property type="entry name" value="ATPase domain of HSP90 chaperone/DNA topoisomerase II/histidine kinase"/>
    <property type="match status" value="1"/>
</dbReference>
<dbReference type="PANTHER" id="PTHR11947:SF3">
    <property type="entry name" value="[PYRUVATE DEHYDROGENASE (ACETYL-TRANSFERRING)] KINASE, MITOCHONDRIAL"/>
    <property type="match status" value="1"/>
</dbReference>
<dbReference type="GO" id="GO:0010906">
    <property type="term" value="P:regulation of glucose metabolic process"/>
    <property type="evidence" value="ECO:0007669"/>
    <property type="project" value="TreeGrafter"/>
</dbReference>
<dbReference type="eggNOG" id="KOG0787">
    <property type="taxonomic scope" value="Eukaryota"/>
</dbReference>
<dbReference type="OrthoDB" id="241648at2759"/>
<feature type="region of interest" description="Disordered" evidence="9">
    <location>
        <begin position="500"/>
        <end position="526"/>
    </location>
</feature>
<dbReference type="InParanoid" id="A0A0D2X1X6"/>
<keyword evidence="2 8" id="KW-0808">Transferase</keyword>
<dbReference type="Proteomes" id="UP000008743">
    <property type="component" value="Unassembled WGS sequence"/>
</dbReference>
<evidence type="ECO:0000256" key="7">
    <source>
        <dbReference type="ARBA" id="ARBA00048201"/>
    </source>
</evidence>
<dbReference type="InterPro" id="IPR004358">
    <property type="entry name" value="Sig_transdc_His_kin-like_C"/>
</dbReference>